<dbReference type="Gene3D" id="3.40.50.300">
    <property type="entry name" value="P-loop containing nucleotide triphosphate hydrolases"/>
    <property type="match status" value="1"/>
</dbReference>
<dbReference type="InterPro" id="IPR011868">
    <property type="entry name" value="ModC_ABC_ATP-bd"/>
</dbReference>
<dbReference type="InterPro" id="IPR027417">
    <property type="entry name" value="P-loop_NTPase"/>
</dbReference>
<keyword evidence="7" id="KW-1278">Translocase</keyword>
<sequence>MKPHQTEPPITSGDPPPSSPFLQARFRLERPGFLLDATFDAPGGGFTALFGPSGSGKTTLLRCLAGLERAAGYLIVDGEAWQADKRFLAPHRRAVGYVFQEANLFPHRTVAGNLRYGRDRTRRTPPSRDEVVALLGLEALLDRRPHQLSGGQRQRVALGRALLAAPRLLLLDEPLSALDRASREEILPYLERLRDQLHLPAIYVSHNLEEVTRLSDRLVLLEEGRVLGAGPLEEMTTRLDLPLAHDREAEAVVGTRVAGHDRRYALTALEFPGGVVHIPLLDRPYGAPVRVRIPARDVSLTTEEPRASSILNVLPARVVELQPDGPEAMMVRLEAGGLPLLARVTRKSCDTLDLRPGLAVHAQIKSAALAG</sequence>
<dbReference type="Pfam" id="PF00005">
    <property type="entry name" value="ABC_tran"/>
    <property type="match status" value="1"/>
</dbReference>
<evidence type="ECO:0000259" key="10">
    <source>
        <dbReference type="PROSITE" id="PS50893"/>
    </source>
</evidence>
<evidence type="ECO:0000256" key="2">
    <source>
        <dbReference type="ARBA" id="ARBA00022475"/>
    </source>
</evidence>
<evidence type="ECO:0000259" key="11">
    <source>
        <dbReference type="PROSITE" id="PS51866"/>
    </source>
</evidence>
<dbReference type="GO" id="GO:0005524">
    <property type="term" value="F:ATP binding"/>
    <property type="evidence" value="ECO:0007669"/>
    <property type="project" value="UniProtKB-KW"/>
</dbReference>
<feature type="domain" description="Mop" evidence="11">
    <location>
        <begin position="307"/>
        <end position="371"/>
    </location>
</feature>
<dbReference type="PROSITE" id="PS00211">
    <property type="entry name" value="ABC_TRANSPORTER_1"/>
    <property type="match status" value="1"/>
</dbReference>
<dbReference type="RefSeq" id="WP_373655012.1">
    <property type="nucleotide sequence ID" value="NZ_JBGUAW010000003.1"/>
</dbReference>
<evidence type="ECO:0000256" key="4">
    <source>
        <dbReference type="ARBA" id="ARBA00022519"/>
    </source>
</evidence>
<comment type="caution">
    <text evidence="12">The sequence shown here is derived from an EMBL/GenBank/DDBJ whole genome shotgun (WGS) entry which is preliminary data.</text>
</comment>
<dbReference type="PANTHER" id="PTHR43514:SF10">
    <property type="entry name" value="MOLYBDENUM IMPORT ATP-BINDING PROTEIN MODC 2"/>
    <property type="match status" value="1"/>
</dbReference>
<dbReference type="Proteomes" id="UP001575181">
    <property type="component" value="Unassembled WGS sequence"/>
</dbReference>
<keyword evidence="5" id="KW-0547">Nucleotide-binding</keyword>
<dbReference type="InterPro" id="IPR050334">
    <property type="entry name" value="Molybdenum_import_ModC"/>
</dbReference>
<keyword evidence="2" id="KW-1003">Cell membrane</keyword>
<evidence type="ECO:0000256" key="9">
    <source>
        <dbReference type="PROSITE-ProRule" id="PRU01213"/>
    </source>
</evidence>
<dbReference type="InterPro" id="IPR005116">
    <property type="entry name" value="Transp-assoc_OB_typ1"/>
</dbReference>
<accession>A0ABV4TSC4</accession>
<keyword evidence="13" id="KW-1185">Reference proteome</keyword>
<reference evidence="12 13" key="1">
    <citation type="submission" date="2024-08" db="EMBL/GenBank/DDBJ databases">
        <title>Whole-genome sequencing of halo(alkali)philic microorganisms from hypersaline lakes.</title>
        <authorList>
            <person name="Sorokin D.Y."/>
            <person name="Merkel A.Y."/>
            <person name="Messina E."/>
            <person name="Yakimov M."/>
        </authorList>
    </citation>
    <scope>NUCLEOTIDE SEQUENCE [LARGE SCALE GENOMIC DNA]</scope>
    <source>
        <strain evidence="12 13">Cl-TMA</strain>
    </source>
</reference>
<name>A0ABV4TSC4_9GAMM</name>
<dbReference type="InterPro" id="IPR004606">
    <property type="entry name" value="Mop_domain"/>
</dbReference>
<dbReference type="InterPro" id="IPR017871">
    <property type="entry name" value="ABC_transporter-like_CS"/>
</dbReference>
<keyword evidence="3 9" id="KW-0500">Molybdenum</keyword>
<evidence type="ECO:0000256" key="7">
    <source>
        <dbReference type="ARBA" id="ARBA00022967"/>
    </source>
</evidence>
<dbReference type="InterPro" id="IPR003439">
    <property type="entry name" value="ABC_transporter-like_ATP-bd"/>
</dbReference>
<organism evidence="12 13">
    <name type="scientific">Thiohalorhabdus methylotrophus</name>
    <dbReference type="NCBI Taxonomy" id="3242694"/>
    <lineage>
        <taxon>Bacteria</taxon>
        <taxon>Pseudomonadati</taxon>
        <taxon>Pseudomonadota</taxon>
        <taxon>Gammaproteobacteria</taxon>
        <taxon>Thiohalorhabdales</taxon>
        <taxon>Thiohalorhabdaceae</taxon>
        <taxon>Thiohalorhabdus</taxon>
    </lineage>
</organism>
<evidence type="ECO:0000256" key="3">
    <source>
        <dbReference type="ARBA" id="ARBA00022505"/>
    </source>
</evidence>
<dbReference type="PROSITE" id="PS51866">
    <property type="entry name" value="MOP"/>
    <property type="match status" value="1"/>
</dbReference>
<protein>
    <submittedName>
        <fullName evidence="12">Molybdenum ABC transporter ATP-binding protein</fullName>
    </submittedName>
</protein>
<evidence type="ECO:0000313" key="12">
    <source>
        <dbReference type="EMBL" id="MFA9460228.1"/>
    </source>
</evidence>
<dbReference type="Gene3D" id="2.40.50.100">
    <property type="match status" value="1"/>
</dbReference>
<dbReference type="EMBL" id="JBGUAW010000003">
    <property type="protein sequence ID" value="MFA9460228.1"/>
    <property type="molecule type" value="Genomic_DNA"/>
</dbReference>
<dbReference type="SUPFAM" id="SSF50331">
    <property type="entry name" value="MOP-like"/>
    <property type="match status" value="1"/>
</dbReference>
<proteinExistence type="predicted"/>
<dbReference type="SMART" id="SM00382">
    <property type="entry name" value="AAA"/>
    <property type="match status" value="1"/>
</dbReference>
<keyword evidence="1" id="KW-0813">Transport</keyword>
<dbReference type="InterPro" id="IPR008995">
    <property type="entry name" value="Mo/tungstate-bd_C_term_dom"/>
</dbReference>
<dbReference type="PROSITE" id="PS50893">
    <property type="entry name" value="ABC_TRANSPORTER_2"/>
    <property type="match status" value="1"/>
</dbReference>
<keyword evidence="8" id="KW-0472">Membrane</keyword>
<evidence type="ECO:0000256" key="6">
    <source>
        <dbReference type="ARBA" id="ARBA00022840"/>
    </source>
</evidence>
<dbReference type="Pfam" id="PF03459">
    <property type="entry name" value="TOBE"/>
    <property type="match status" value="1"/>
</dbReference>
<evidence type="ECO:0000256" key="8">
    <source>
        <dbReference type="ARBA" id="ARBA00023136"/>
    </source>
</evidence>
<gene>
    <name evidence="12" type="primary">modC</name>
    <name evidence="12" type="ORF">ACERLL_05250</name>
</gene>
<keyword evidence="6 12" id="KW-0067">ATP-binding</keyword>
<evidence type="ECO:0000256" key="5">
    <source>
        <dbReference type="ARBA" id="ARBA00022741"/>
    </source>
</evidence>
<dbReference type="SUPFAM" id="SSF52540">
    <property type="entry name" value="P-loop containing nucleoside triphosphate hydrolases"/>
    <property type="match status" value="1"/>
</dbReference>
<dbReference type="NCBIfam" id="TIGR02142">
    <property type="entry name" value="modC_ABC"/>
    <property type="match status" value="1"/>
</dbReference>
<dbReference type="InterPro" id="IPR003593">
    <property type="entry name" value="AAA+_ATPase"/>
</dbReference>
<evidence type="ECO:0000256" key="1">
    <source>
        <dbReference type="ARBA" id="ARBA00022448"/>
    </source>
</evidence>
<evidence type="ECO:0000313" key="13">
    <source>
        <dbReference type="Proteomes" id="UP001575181"/>
    </source>
</evidence>
<keyword evidence="4" id="KW-0997">Cell inner membrane</keyword>
<dbReference type="PANTHER" id="PTHR43514">
    <property type="entry name" value="ABC TRANSPORTER I FAMILY MEMBER 10"/>
    <property type="match status" value="1"/>
</dbReference>
<feature type="domain" description="ABC transporter" evidence="10">
    <location>
        <begin position="19"/>
        <end position="248"/>
    </location>
</feature>